<dbReference type="SUPFAM" id="SSF56399">
    <property type="entry name" value="ADP-ribosylation"/>
    <property type="match status" value="1"/>
</dbReference>
<evidence type="ECO:0000256" key="9">
    <source>
        <dbReference type="RuleBase" id="RU361228"/>
    </source>
</evidence>
<dbReference type="Gene3D" id="3.90.176.10">
    <property type="entry name" value="Toxin ADP-ribosyltransferase, Chain A, domain 1"/>
    <property type="match status" value="1"/>
</dbReference>
<keyword evidence="3 9" id="KW-0808">Transferase</keyword>
<keyword evidence="5" id="KW-0677">Repeat</keyword>
<evidence type="ECO:0000313" key="14">
    <source>
        <dbReference type="Proteomes" id="UP000663855"/>
    </source>
</evidence>
<dbReference type="PROSITE" id="PS51996">
    <property type="entry name" value="TR_MART"/>
    <property type="match status" value="1"/>
</dbReference>
<dbReference type="Proteomes" id="UP000681720">
    <property type="component" value="Unassembled WGS sequence"/>
</dbReference>
<evidence type="ECO:0000256" key="6">
    <source>
        <dbReference type="ARBA" id="ARBA00023043"/>
    </source>
</evidence>
<dbReference type="SMART" id="SM00248">
    <property type="entry name" value="ANK"/>
    <property type="match status" value="2"/>
</dbReference>
<evidence type="ECO:0000313" key="13">
    <source>
        <dbReference type="EMBL" id="CAF4011868.1"/>
    </source>
</evidence>
<dbReference type="Gene3D" id="1.25.40.20">
    <property type="entry name" value="Ankyrin repeat-containing domain"/>
    <property type="match status" value="1"/>
</dbReference>
<dbReference type="InterPro" id="IPR000768">
    <property type="entry name" value="ART"/>
</dbReference>
<keyword evidence="6 8" id="KW-0040">ANK repeat</keyword>
<name>A0A815N689_9BILA</name>
<evidence type="ECO:0000256" key="8">
    <source>
        <dbReference type="PROSITE-ProRule" id="PRU00023"/>
    </source>
</evidence>
<dbReference type="Pfam" id="PF01129">
    <property type="entry name" value="ART"/>
    <property type="match status" value="1"/>
</dbReference>
<dbReference type="GO" id="GO:0085020">
    <property type="term" value="P:protein K6-linked ubiquitination"/>
    <property type="evidence" value="ECO:0007669"/>
    <property type="project" value="TreeGrafter"/>
</dbReference>
<dbReference type="GO" id="GO:0106274">
    <property type="term" value="F:NAD+-protein-arginine ADP-ribosyltransferase activity"/>
    <property type="evidence" value="ECO:0007669"/>
    <property type="project" value="UniProtKB-EC"/>
</dbReference>
<evidence type="ECO:0000313" key="10">
    <source>
        <dbReference type="EMBL" id="CAF1425359.1"/>
    </source>
</evidence>
<dbReference type="PANTHER" id="PTHR24171:SF8">
    <property type="entry name" value="BRCA1-ASSOCIATED RING DOMAIN PROTEIN 1"/>
    <property type="match status" value="1"/>
</dbReference>
<dbReference type="GO" id="GO:0016779">
    <property type="term" value="F:nucleotidyltransferase activity"/>
    <property type="evidence" value="ECO:0007669"/>
    <property type="project" value="UniProtKB-KW"/>
</dbReference>
<comment type="catalytic activity">
    <reaction evidence="7 9">
        <text>L-arginyl-[protein] + NAD(+) = N(omega)-(ADP-D-ribosyl)-L-arginyl-[protein] + nicotinamide + H(+)</text>
        <dbReference type="Rhea" id="RHEA:19149"/>
        <dbReference type="Rhea" id="RHEA-COMP:10532"/>
        <dbReference type="Rhea" id="RHEA-COMP:15087"/>
        <dbReference type="ChEBI" id="CHEBI:15378"/>
        <dbReference type="ChEBI" id="CHEBI:17154"/>
        <dbReference type="ChEBI" id="CHEBI:29965"/>
        <dbReference type="ChEBI" id="CHEBI:57540"/>
        <dbReference type="ChEBI" id="CHEBI:142554"/>
        <dbReference type="EC" id="2.4.2.31"/>
    </reaction>
</comment>
<feature type="repeat" description="ANK" evidence="8">
    <location>
        <begin position="43"/>
        <end position="75"/>
    </location>
</feature>
<dbReference type="EMBL" id="CAJNOV010010851">
    <property type="protein sequence ID" value="CAF1425359.1"/>
    <property type="molecule type" value="Genomic_DNA"/>
</dbReference>
<evidence type="ECO:0000313" key="12">
    <source>
        <dbReference type="EMBL" id="CAF3887946.1"/>
    </source>
</evidence>
<dbReference type="EMBL" id="CAJOBH010002062">
    <property type="protein sequence ID" value="CAF3887946.1"/>
    <property type="molecule type" value="Genomic_DNA"/>
</dbReference>
<dbReference type="PROSITE" id="PS50088">
    <property type="entry name" value="ANK_REPEAT"/>
    <property type="match status" value="1"/>
</dbReference>
<dbReference type="Proteomes" id="UP000681967">
    <property type="component" value="Unassembled WGS sequence"/>
</dbReference>
<dbReference type="InterPro" id="IPR002110">
    <property type="entry name" value="Ankyrin_rpt"/>
</dbReference>
<gene>
    <name evidence="12" type="ORF">BYL167_LOCUS7798</name>
    <name evidence="10" type="ORF">CJN711_LOCUS23251</name>
    <name evidence="13" type="ORF">GIL414_LOCUS12356</name>
    <name evidence="11" type="ORF">KQP761_LOCUS38790</name>
</gene>
<protein>
    <recommendedName>
        <fullName evidence="9">NAD(P)(+)--arginine ADP-ribosyltransferase</fullName>
        <ecNumber evidence="9">2.4.2.31</ecNumber>
    </recommendedName>
    <alternativeName>
        <fullName evidence="9">Mono(ADP-ribosyl)transferase</fullName>
    </alternativeName>
</protein>
<keyword evidence="2 9" id="KW-0328">Glycosyltransferase</keyword>
<comment type="similarity">
    <text evidence="1 9">Belongs to the Arg-specific ADP-ribosyltransferase family.</text>
</comment>
<dbReference type="PROSITE" id="PS50297">
    <property type="entry name" value="ANK_REP_REGION"/>
    <property type="match status" value="1"/>
</dbReference>
<organism evidence="10 14">
    <name type="scientific">Rotaria magnacalcarata</name>
    <dbReference type="NCBI Taxonomy" id="392030"/>
    <lineage>
        <taxon>Eukaryota</taxon>
        <taxon>Metazoa</taxon>
        <taxon>Spiralia</taxon>
        <taxon>Gnathifera</taxon>
        <taxon>Rotifera</taxon>
        <taxon>Eurotatoria</taxon>
        <taxon>Bdelloidea</taxon>
        <taxon>Philodinida</taxon>
        <taxon>Philodinidae</taxon>
        <taxon>Rotaria</taxon>
    </lineage>
</organism>
<evidence type="ECO:0000256" key="3">
    <source>
        <dbReference type="ARBA" id="ARBA00022679"/>
    </source>
</evidence>
<dbReference type="AlphaFoldDB" id="A0A815N689"/>
<dbReference type="EC" id="2.4.2.31" evidence="9"/>
<dbReference type="GO" id="GO:0070531">
    <property type="term" value="C:BRCA1-A complex"/>
    <property type="evidence" value="ECO:0007669"/>
    <property type="project" value="TreeGrafter"/>
</dbReference>
<dbReference type="InterPro" id="IPR036770">
    <property type="entry name" value="Ankyrin_rpt-contain_sf"/>
</dbReference>
<dbReference type="GO" id="GO:0031436">
    <property type="term" value="C:BRCA1-BARD1 complex"/>
    <property type="evidence" value="ECO:0007669"/>
    <property type="project" value="TreeGrafter"/>
</dbReference>
<dbReference type="GO" id="GO:0004842">
    <property type="term" value="F:ubiquitin-protein transferase activity"/>
    <property type="evidence" value="ECO:0007669"/>
    <property type="project" value="TreeGrafter"/>
</dbReference>
<keyword evidence="9" id="KW-0520">NAD</keyword>
<dbReference type="SUPFAM" id="SSF48403">
    <property type="entry name" value="Ankyrin repeat"/>
    <property type="match status" value="1"/>
</dbReference>
<evidence type="ECO:0000313" key="11">
    <source>
        <dbReference type="EMBL" id="CAF1686466.1"/>
    </source>
</evidence>
<evidence type="ECO:0000256" key="4">
    <source>
        <dbReference type="ARBA" id="ARBA00022695"/>
    </source>
</evidence>
<dbReference type="PANTHER" id="PTHR24171">
    <property type="entry name" value="ANKYRIN REPEAT DOMAIN-CONTAINING PROTEIN 39-RELATED"/>
    <property type="match status" value="1"/>
</dbReference>
<evidence type="ECO:0000256" key="7">
    <source>
        <dbReference type="ARBA" id="ARBA00047597"/>
    </source>
</evidence>
<proteinExistence type="inferred from homology"/>
<evidence type="ECO:0000256" key="2">
    <source>
        <dbReference type="ARBA" id="ARBA00022676"/>
    </source>
</evidence>
<dbReference type="OrthoDB" id="539213at2759"/>
<dbReference type="EMBL" id="CAJNOW010022067">
    <property type="protein sequence ID" value="CAF1686466.1"/>
    <property type="molecule type" value="Genomic_DNA"/>
</dbReference>
<sequence>MEMTRKNADMSELYACCRNNDINRVKELVKTLTLNEIDRIEPNGSTALHVASYYGHSEIVRLLLERGASRSIRNSHGFTPEKESRTHEVKQLFLRKNEKDRYVCHSGQIQWMKADENIHREAEKWRWIIKHSWEGRNLDCLVHEIQTDFIDVEFKESQEFEIIQKFFNQARQEMDPISLIKAYTAETDFYKHLNKQLAIVGGNFKSTNRDVNRCGIKCYLQVIFTHRDFDRLSYIGESYRGMSIFKHDLDQYEVGSQIMNNSFLSTSSDYQVAEKFALDNIDKNQEKYTAICTYKIQNVRTALSIMEISEYANEKEVLVMPYTAFRVISIRRNSTNQNDQPDFLIDLEECLPASEHGNQTKNIDTLKPLTFRKKLKQKFNKWLGNEI</sequence>
<dbReference type="Proteomes" id="UP000663855">
    <property type="component" value="Unassembled WGS sequence"/>
</dbReference>
<comment type="caution">
    <text evidence="10">The sequence shown here is derived from an EMBL/GenBank/DDBJ whole genome shotgun (WGS) entry which is preliminary data.</text>
</comment>
<evidence type="ECO:0000256" key="5">
    <source>
        <dbReference type="ARBA" id="ARBA00022737"/>
    </source>
</evidence>
<reference evidence="10" key="1">
    <citation type="submission" date="2021-02" db="EMBL/GenBank/DDBJ databases">
        <authorList>
            <person name="Nowell W R."/>
        </authorList>
    </citation>
    <scope>NUCLEOTIDE SEQUENCE</scope>
</reference>
<keyword evidence="4" id="KW-0548">Nucleotidyltransferase</keyword>
<dbReference type="Pfam" id="PF12796">
    <property type="entry name" value="Ank_2"/>
    <property type="match status" value="1"/>
</dbReference>
<accession>A0A815N689</accession>
<dbReference type="Proteomes" id="UP000663834">
    <property type="component" value="Unassembled WGS sequence"/>
</dbReference>
<dbReference type="EMBL" id="CAJOBJ010004802">
    <property type="protein sequence ID" value="CAF4011868.1"/>
    <property type="molecule type" value="Genomic_DNA"/>
</dbReference>
<keyword evidence="9" id="KW-0521">NADP</keyword>
<evidence type="ECO:0000256" key="1">
    <source>
        <dbReference type="ARBA" id="ARBA00009558"/>
    </source>
</evidence>